<gene>
    <name evidence="1" type="ORF">LX16_2187</name>
</gene>
<proteinExistence type="predicted"/>
<dbReference type="AlphaFoldDB" id="A0A562V0U7"/>
<organism evidence="1 2">
    <name type="scientific">Stackebrandtia albiflava</name>
    <dbReference type="NCBI Taxonomy" id="406432"/>
    <lineage>
        <taxon>Bacteria</taxon>
        <taxon>Bacillati</taxon>
        <taxon>Actinomycetota</taxon>
        <taxon>Actinomycetes</taxon>
        <taxon>Glycomycetales</taxon>
        <taxon>Glycomycetaceae</taxon>
        <taxon>Stackebrandtia</taxon>
    </lineage>
</organism>
<name>A0A562V0U7_9ACTN</name>
<dbReference type="EMBL" id="VLLL01000006">
    <property type="protein sequence ID" value="TWJ11465.1"/>
    <property type="molecule type" value="Genomic_DNA"/>
</dbReference>
<evidence type="ECO:0000313" key="2">
    <source>
        <dbReference type="Proteomes" id="UP000321617"/>
    </source>
</evidence>
<protein>
    <submittedName>
        <fullName evidence="1">Uncharacterized protein</fullName>
    </submittedName>
</protein>
<accession>A0A562V0U7</accession>
<comment type="caution">
    <text evidence="1">The sequence shown here is derived from an EMBL/GenBank/DDBJ whole genome shotgun (WGS) entry which is preliminary data.</text>
</comment>
<keyword evidence="2" id="KW-1185">Reference proteome</keyword>
<evidence type="ECO:0000313" key="1">
    <source>
        <dbReference type="EMBL" id="TWJ11465.1"/>
    </source>
</evidence>
<sequence>MNARPPVVTPADVDWIDSYGEARVCGHRFTRDDILCHEDIWDRRTHDNALTSAARQRIAAALTEELHQRAADALAAHMRQHQPPPGTAALERLRTADALTTWQHDHPATTFTWRACDG</sequence>
<reference evidence="1 2" key="1">
    <citation type="journal article" date="2013" name="Stand. Genomic Sci.">
        <title>Genomic Encyclopedia of Type Strains, Phase I: The one thousand microbial genomes (KMG-I) project.</title>
        <authorList>
            <person name="Kyrpides N.C."/>
            <person name="Woyke T."/>
            <person name="Eisen J.A."/>
            <person name="Garrity G."/>
            <person name="Lilburn T.G."/>
            <person name="Beck B.J."/>
            <person name="Whitman W.B."/>
            <person name="Hugenholtz P."/>
            <person name="Klenk H.P."/>
        </authorList>
    </citation>
    <scope>NUCLEOTIDE SEQUENCE [LARGE SCALE GENOMIC DNA]</scope>
    <source>
        <strain evidence="1 2">DSM 45044</strain>
    </source>
</reference>
<dbReference type="OrthoDB" id="5213287at2"/>
<dbReference type="Proteomes" id="UP000321617">
    <property type="component" value="Unassembled WGS sequence"/>
</dbReference>
<dbReference type="RefSeq" id="WP_147137567.1">
    <property type="nucleotide sequence ID" value="NZ_BAABIJ010000002.1"/>
</dbReference>